<name>A0A5J9SR88_9POAL</name>
<dbReference type="Proteomes" id="UP000324897">
    <property type="component" value="Unassembled WGS sequence"/>
</dbReference>
<sequence>DAAGVLHREKKLSTLRICHELLPKYCFYQALFNYVRTKFDRCASQVAEARWLMAPTSNGVEGPSRDAVVEGDGTFRAKQEMATATITGQGGQGMMPMTTTDSRPTNPGNSPGIGNKGKINN</sequence>
<feature type="non-terminal residue" evidence="2">
    <location>
        <position position="121"/>
    </location>
</feature>
<dbReference type="EMBL" id="RWGY01000445">
    <property type="protein sequence ID" value="TVU01447.1"/>
    <property type="molecule type" value="Genomic_DNA"/>
</dbReference>
<feature type="non-terminal residue" evidence="2">
    <location>
        <position position="1"/>
    </location>
</feature>
<evidence type="ECO:0000256" key="1">
    <source>
        <dbReference type="SAM" id="MobiDB-lite"/>
    </source>
</evidence>
<protein>
    <submittedName>
        <fullName evidence="2">Uncharacterized protein</fullName>
    </submittedName>
</protein>
<dbReference type="Gramene" id="TVU01447">
    <property type="protein sequence ID" value="TVU01447"/>
    <property type="gene ID" value="EJB05_53097"/>
</dbReference>
<evidence type="ECO:0000313" key="3">
    <source>
        <dbReference type="Proteomes" id="UP000324897"/>
    </source>
</evidence>
<gene>
    <name evidence="2" type="ORF">EJB05_53097</name>
</gene>
<feature type="region of interest" description="Disordered" evidence="1">
    <location>
        <begin position="85"/>
        <end position="121"/>
    </location>
</feature>
<dbReference type="OrthoDB" id="672683at2759"/>
<accession>A0A5J9SR88</accession>
<keyword evidence="3" id="KW-1185">Reference proteome</keyword>
<proteinExistence type="predicted"/>
<comment type="caution">
    <text evidence="2">The sequence shown here is derived from an EMBL/GenBank/DDBJ whole genome shotgun (WGS) entry which is preliminary data.</text>
</comment>
<reference evidence="2 3" key="1">
    <citation type="journal article" date="2019" name="Sci. Rep.">
        <title>A high-quality genome of Eragrostis curvula grass provides insights into Poaceae evolution and supports new strategies to enhance forage quality.</title>
        <authorList>
            <person name="Carballo J."/>
            <person name="Santos B.A.C.M."/>
            <person name="Zappacosta D."/>
            <person name="Garbus I."/>
            <person name="Selva J.P."/>
            <person name="Gallo C.A."/>
            <person name="Diaz A."/>
            <person name="Albertini E."/>
            <person name="Caccamo M."/>
            <person name="Echenique V."/>
        </authorList>
    </citation>
    <scope>NUCLEOTIDE SEQUENCE [LARGE SCALE GENOMIC DNA]</scope>
    <source>
        <strain evidence="3">cv. Victoria</strain>
        <tissue evidence="2">Leaf</tissue>
    </source>
</reference>
<organism evidence="2 3">
    <name type="scientific">Eragrostis curvula</name>
    <name type="common">weeping love grass</name>
    <dbReference type="NCBI Taxonomy" id="38414"/>
    <lineage>
        <taxon>Eukaryota</taxon>
        <taxon>Viridiplantae</taxon>
        <taxon>Streptophyta</taxon>
        <taxon>Embryophyta</taxon>
        <taxon>Tracheophyta</taxon>
        <taxon>Spermatophyta</taxon>
        <taxon>Magnoliopsida</taxon>
        <taxon>Liliopsida</taxon>
        <taxon>Poales</taxon>
        <taxon>Poaceae</taxon>
        <taxon>PACMAD clade</taxon>
        <taxon>Chloridoideae</taxon>
        <taxon>Eragrostideae</taxon>
        <taxon>Eragrostidinae</taxon>
        <taxon>Eragrostis</taxon>
    </lineage>
</organism>
<evidence type="ECO:0000313" key="2">
    <source>
        <dbReference type="EMBL" id="TVU01447.1"/>
    </source>
</evidence>
<dbReference type="AlphaFoldDB" id="A0A5J9SR88"/>